<feature type="binding site" evidence="3">
    <location>
        <begin position="76"/>
        <end position="77"/>
    </location>
    <ligand>
        <name>substrate</name>
    </ligand>
</feature>
<dbReference type="AlphaFoldDB" id="A0A1M4W3G0"/>
<dbReference type="GO" id="GO:0005829">
    <property type="term" value="C:cytosol"/>
    <property type="evidence" value="ECO:0007669"/>
    <property type="project" value="TreeGrafter"/>
</dbReference>
<comment type="subunit">
    <text evidence="3">Homodimer.</text>
</comment>
<dbReference type="Gene3D" id="3.10.310.10">
    <property type="entry name" value="Diaminopimelate Epimerase, Chain A, domain 1"/>
    <property type="match status" value="2"/>
</dbReference>
<dbReference type="HAMAP" id="MF_00197">
    <property type="entry name" value="DAP_epimerase"/>
    <property type="match status" value="1"/>
</dbReference>
<dbReference type="InterPro" id="IPR001653">
    <property type="entry name" value="DAP_epimerase_DapF"/>
</dbReference>
<dbReference type="PANTHER" id="PTHR31689:SF0">
    <property type="entry name" value="DIAMINOPIMELATE EPIMERASE"/>
    <property type="match status" value="1"/>
</dbReference>
<proteinExistence type="inferred from homology"/>
<dbReference type="EMBL" id="FQTW01000005">
    <property type="protein sequence ID" value="SHE75492.1"/>
    <property type="molecule type" value="Genomic_DNA"/>
</dbReference>
<feature type="active site" description="Proton acceptor" evidence="3">
    <location>
        <position position="200"/>
    </location>
</feature>
<feature type="active site" description="Proton donor" evidence="3">
    <location>
        <position position="75"/>
    </location>
</feature>
<comment type="subcellular location">
    <subcellularLocation>
        <location evidence="3">Cytoplasm</location>
    </subcellularLocation>
</comment>
<dbReference type="NCBIfam" id="TIGR00652">
    <property type="entry name" value="DapF"/>
    <property type="match status" value="1"/>
</dbReference>
<feature type="binding site" evidence="3">
    <location>
        <position position="13"/>
    </location>
    <ligand>
        <name>substrate</name>
    </ligand>
</feature>
<keyword evidence="2 3" id="KW-0413">Isomerase</keyword>
<dbReference type="GO" id="GO:0009089">
    <property type="term" value="P:lysine biosynthetic process via diaminopimelate"/>
    <property type="evidence" value="ECO:0007669"/>
    <property type="project" value="UniProtKB-UniRule"/>
</dbReference>
<comment type="caution">
    <text evidence="3">Lacks conserved residue(s) required for the propagation of feature annotation.</text>
</comment>
<evidence type="ECO:0000256" key="2">
    <source>
        <dbReference type="ARBA" id="ARBA00023235"/>
    </source>
</evidence>
<evidence type="ECO:0000256" key="3">
    <source>
        <dbReference type="HAMAP-Rule" id="MF_00197"/>
    </source>
</evidence>
<reference evidence="5 6" key="1">
    <citation type="submission" date="2016-11" db="EMBL/GenBank/DDBJ databases">
        <authorList>
            <person name="Jaros S."/>
            <person name="Januszkiewicz K."/>
            <person name="Wedrychowicz H."/>
        </authorList>
    </citation>
    <scope>NUCLEOTIDE SEQUENCE [LARGE SCALE GENOMIC DNA]</scope>
    <source>
        <strain evidence="5 6">DSM 25661</strain>
    </source>
</reference>
<keyword evidence="3" id="KW-0457">Lysine biosynthesis</keyword>
<keyword evidence="3" id="KW-0963">Cytoplasm</keyword>
<dbReference type="OrthoDB" id="9805408at2"/>
<dbReference type="GO" id="GO:0008837">
    <property type="term" value="F:diaminopimelate epimerase activity"/>
    <property type="evidence" value="ECO:0007669"/>
    <property type="project" value="UniProtKB-UniRule"/>
</dbReference>
<evidence type="ECO:0000256" key="4">
    <source>
        <dbReference type="NCBIfam" id="TIGR00652"/>
    </source>
</evidence>
<evidence type="ECO:0000313" key="5">
    <source>
        <dbReference type="EMBL" id="SHE75492.1"/>
    </source>
</evidence>
<feature type="binding site" evidence="3">
    <location>
        <begin position="190"/>
        <end position="191"/>
    </location>
    <ligand>
        <name>substrate</name>
    </ligand>
</feature>
<feature type="binding site" evidence="3">
    <location>
        <position position="66"/>
    </location>
    <ligand>
        <name>substrate</name>
    </ligand>
</feature>
<feature type="site" description="Could be important to modulate the pK values of the two catalytic cysteine residues" evidence="3">
    <location>
        <position position="190"/>
    </location>
</feature>
<dbReference type="EC" id="5.1.1.7" evidence="3 4"/>
<gene>
    <name evidence="3" type="primary">dapF</name>
    <name evidence="5" type="ORF">SAMN05444278_10546</name>
</gene>
<evidence type="ECO:0000256" key="1">
    <source>
        <dbReference type="ARBA" id="ARBA00010219"/>
    </source>
</evidence>
<evidence type="ECO:0000313" key="6">
    <source>
        <dbReference type="Proteomes" id="UP000184462"/>
    </source>
</evidence>
<dbReference type="Proteomes" id="UP000184462">
    <property type="component" value="Unassembled WGS sequence"/>
</dbReference>
<feature type="binding site" evidence="3">
    <location>
        <position position="173"/>
    </location>
    <ligand>
        <name>substrate</name>
    </ligand>
</feature>
<dbReference type="SUPFAM" id="SSF54506">
    <property type="entry name" value="Diaminopimelate epimerase-like"/>
    <property type="match status" value="2"/>
</dbReference>
<dbReference type="UniPathway" id="UPA00034">
    <property type="reaction ID" value="UER00025"/>
</dbReference>
<dbReference type="PANTHER" id="PTHR31689">
    <property type="entry name" value="DIAMINOPIMELATE EPIMERASE, CHLOROPLASTIC"/>
    <property type="match status" value="1"/>
</dbReference>
<organism evidence="5 6">
    <name type="scientific">Psychroflexus salarius</name>
    <dbReference type="NCBI Taxonomy" id="1155689"/>
    <lineage>
        <taxon>Bacteria</taxon>
        <taxon>Pseudomonadati</taxon>
        <taxon>Bacteroidota</taxon>
        <taxon>Flavobacteriia</taxon>
        <taxon>Flavobacteriales</taxon>
        <taxon>Flavobacteriaceae</taxon>
        <taxon>Psychroflexus</taxon>
    </lineage>
</organism>
<dbReference type="RefSeq" id="WP_073192975.1">
    <property type="nucleotide sequence ID" value="NZ_FQTW01000005.1"/>
</dbReference>
<comment type="pathway">
    <text evidence="3">Amino-acid biosynthesis; L-lysine biosynthesis via DAP pathway; DL-2,6-diaminopimelate from LL-2,6-diaminopimelate: step 1/1.</text>
</comment>
<dbReference type="Pfam" id="PF01678">
    <property type="entry name" value="DAP_epimerase"/>
    <property type="match status" value="2"/>
</dbReference>
<keyword evidence="3" id="KW-0028">Amino-acid biosynthesis</keyword>
<comment type="similarity">
    <text evidence="1 3">Belongs to the diaminopimelate epimerase family.</text>
</comment>
<feature type="binding site" evidence="3">
    <location>
        <begin position="201"/>
        <end position="202"/>
    </location>
    <ligand>
        <name>substrate</name>
    </ligand>
</feature>
<name>A0A1M4W3G0_9FLAO</name>
<accession>A0A1M4W3G0</accession>
<sequence>MQINFYKYQGAGNDFVMIDNRTGNFKNDTKLINWLCDRRFGIGGDGLILLEESSQVEAHFKMTYFNADGRQSTMCGNGGRCIVAFAQFLGIIKDECIFEAIDGLHEASIEGDDIVNLKMIDVDDVTQSSQDCFLDTGSPHHIKFVDNLEAINIQVEGAALRYSDRYKTFGGANINFVEVRNSDLNIRTYERGVEAETLACGTGITAAALAAALKFNLESPIHVKAIGGDLSVNFRRQASRFKDVWLNGPAQQVFKGVIDVK</sequence>
<comment type="catalytic activity">
    <reaction evidence="3">
        <text>(2S,6S)-2,6-diaminopimelate = meso-2,6-diaminopimelate</text>
        <dbReference type="Rhea" id="RHEA:15393"/>
        <dbReference type="ChEBI" id="CHEBI:57609"/>
        <dbReference type="ChEBI" id="CHEBI:57791"/>
        <dbReference type="EC" id="5.1.1.7"/>
    </reaction>
</comment>
<protein>
    <recommendedName>
        <fullName evidence="3 4">Diaminopimelate epimerase</fullName>
        <shortName evidence="3">DAP epimerase</shortName>
        <ecNumber evidence="3 4">5.1.1.7</ecNumber>
    </recommendedName>
    <alternativeName>
        <fullName evidence="3">PLP-independent amino acid racemase</fullName>
    </alternativeName>
</protein>
<keyword evidence="6" id="KW-1185">Reference proteome</keyword>
<comment type="function">
    <text evidence="3">Catalyzes the stereoinversion of LL-2,6-diaminopimelate (L,L-DAP) to meso-diaminopimelate (meso-DAP), a precursor of L-lysine and an essential component of the bacterial peptidoglycan.</text>
</comment>
<feature type="site" description="Could be important to modulate the pK values of the two catalytic cysteine residues" evidence="3">
    <location>
        <position position="140"/>
    </location>
</feature>
<dbReference type="STRING" id="1155689.SAMN05444278_10546"/>